<evidence type="ECO:0000313" key="3">
    <source>
        <dbReference type="EMBL" id="KDQ49477.1"/>
    </source>
</evidence>
<dbReference type="Proteomes" id="UP000027265">
    <property type="component" value="Unassembled WGS sequence"/>
</dbReference>
<sequence length="598" mass="67272">MVQTRWQSGKLPPPRYAPAAVASVVYQLDDEDGDEHDGLSSDLTEFESDEEDKDPYNGPPMRKRAKTTASQSASTSNPTAKAATPRAKVVRKKRIGKLSMLPQMPLDILFEIFVHLTPKDLLNLSRTDKLLRKTLLSRKSLSIWKNVRLAAEVPDGPDGMSEPAWAEMVFGTTCQNCGAKGVTNIDFAIQKRCCPCTCRSFREEIPRFQPGDNGTYPYTTNGGWAHGHASSSKFFWEDDVHIACKALATYQKAAHMRTPGAKAALDGWKESKMEEVTRIVEAAKVFDLWVIQQRISKRIQGGEIAMKRVADIISRLVALGWDKGDVERLRYRIDGNSNNKKELTNRGFAMIKPGLEATLAEFKAQRIEKETKARLEARTQLLSAIYFDYKKTLPIKEWAFIPRWYDFLKMREVKELVDRDEVLERDCLELEVMERLFREWTEVRRAKIEALISDLGPGSTDYESGQIVNGQAFPVFLCTNKGCMNVDPTTLPPQSDPHSAVIIGIESAVAHRCRNIMATPFHMNEFGEANVELAELRFCKRGGEVVEWLLKTVGLDVVGGDDVIGEMDRVDARFTCEGCLLVVQNGVSGKLVKTWRQC</sequence>
<dbReference type="InterPro" id="IPR001810">
    <property type="entry name" value="F-box_dom"/>
</dbReference>
<dbReference type="CDD" id="cd09917">
    <property type="entry name" value="F-box_SF"/>
    <property type="match status" value="1"/>
</dbReference>
<feature type="compositionally biased region" description="Low complexity" evidence="1">
    <location>
        <begin position="67"/>
        <end position="80"/>
    </location>
</feature>
<feature type="domain" description="F-box" evidence="2">
    <location>
        <begin position="98"/>
        <end position="147"/>
    </location>
</feature>
<gene>
    <name evidence="3" type="ORF">JAAARDRAFT_643890</name>
</gene>
<dbReference type="OrthoDB" id="2322499at2759"/>
<dbReference type="InParanoid" id="A0A067PEQ0"/>
<evidence type="ECO:0000313" key="4">
    <source>
        <dbReference type="Proteomes" id="UP000027265"/>
    </source>
</evidence>
<feature type="region of interest" description="Disordered" evidence="1">
    <location>
        <begin position="26"/>
        <end position="88"/>
    </location>
</feature>
<name>A0A067PEQ0_9AGAM</name>
<dbReference type="AlphaFoldDB" id="A0A067PEQ0"/>
<dbReference type="SUPFAM" id="SSF81383">
    <property type="entry name" value="F-box domain"/>
    <property type="match status" value="1"/>
</dbReference>
<organism evidence="3 4">
    <name type="scientific">Jaapia argillacea MUCL 33604</name>
    <dbReference type="NCBI Taxonomy" id="933084"/>
    <lineage>
        <taxon>Eukaryota</taxon>
        <taxon>Fungi</taxon>
        <taxon>Dikarya</taxon>
        <taxon>Basidiomycota</taxon>
        <taxon>Agaricomycotina</taxon>
        <taxon>Agaricomycetes</taxon>
        <taxon>Agaricomycetidae</taxon>
        <taxon>Jaapiales</taxon>
        <taxon>Jaapiaceae</taxon>
        <taxon>Jaapia</taxon>
    </lineage>
</organism>
<protein>
    <recommendedName>
        <fullName evidence="2">F-box domain-containing protein</fullName>
    </recommendedName>
</protein>
<proteinExistence type="predicted"/>
<evidence type="ECO:0000256" key="1">
    <source>
        <dbReference type="SAM" id="MobiDB-lite"/>
    </source>
</evidence>
<dbReference type="HOGENOM" id="CLU_010790_2_3_1"/>
<evidence type="ECO:0000259" key="2">
    <source>
        <dbReference type="PROSITE" id="PS50181"/>
    </source>
</evidence>
<accession>A0A067PEQ0</accession>
<dbReference type="InterPro" id="IPR036047">
    <property type="entry name" value="F-box-like_dom_sf"/>
</dbReference>
<keyword evidence="4" id="KW-1185">Reference proteome</keyword>
<dbReference type="STRING" id="933084.A0A067PEQ0"/>
<feature type="compositionally biased region" description="Acidic residues" evidence="1">
    <location>
        <begin position="44"/>
        <end position="53"/>
    </location>
</feature>
<dbReference type="EMBL" id="KL197783">
    <property type="protein sequence ID" value="KDQ49477.1"/>
    <property type="molecule type" value="Genomic_DNA"/>
</dbReference>
<dbReference type="PROSITE" id="PS50181">
    <property type="entry name" value="FBOX"/>
    <property type="match status" value="1"/>
</dbReference>
<dbReference type="SMART" id="SM00256">
    <property type="entry name" value="FBOX"/>
    <property type="match status" value="1"/>
</dbReference>
<reference evidence="4" key="1">
    <citation type="journal article" date="2014" name="Proc. Natl. Acad. Sci. U.S.A.">
        <title>Extensive sampling of basidiomycete genomes demonstrates inadequacy of the white-rot/brown-rot paradigm for wood decay fungi.</title>
        <authorList>
            <person name="Riley R."/>
            <person name="Salamov A.A."/>
            <person name="Brown D.W."/>
            <person name="Nagy L.G."/>
            <person name="Floudas D."/>
            <person name="Held B.W."/>
            <person name="Levasseur A."/>
            <person name="Lombard V."/>
            <person name="Morin E."/>
            <person name="Otillar R."/>
            <person name="Lindquist E.A."/>
            <person name="Sun H."/>
            <person name="LaButti K.M."/>
            <person name="Schmutz J."/>
            <person name="Jabbour D."/>
            <person name="Luo H."/>
            <person name="Baker S.E."/>
            <person name="Pisabarro A.G."/>
            <person name="Walton J.D."/>
            <person name="Blanchette R.A."/>
            <person name="Henrissat B."/>
            <person name="Martin F."/>
            <person name="Cullen D."/>
            <person name="Hibbett D.S."/>
            <person name="Grigoriev I.V."/>
        </authorList>
    </citation>
    <scope>NUCLEOTIDE SEQUENCE [LARGE SCALE GENOMIC DNA]</scope>
    <source>
        <strain evidence="4">MUCL 33604</strain>
    </source>
</reference>